<dbReference type="Gene3D" id="1.20.120.450">
    <property type="entry name" value="dinb family like domain"/>
    <property type="match status" value="1"/>
</dbReference>
<dbReference type="Proteomes" id="UP000320461">
    <property type="component" value="Unassembled WGS sequence"/>
</dbReference>
<comment type="caution">
    <text evidence="2">The sequence shown here is derived from an EMBL/GenBank/DDBJ whole genome shotgun (WGS) entry which is preliminary data.</text>
</comment>
<evidence type="ECO:0000313" key="3">
    <source>
        <dbReference type="Proteomes" id="UP000320461"/>
    </source>
</evidence>
<dbReference type="AlphaFoldDB" id="A0A4Y3KMC4"/>
<dbReference type="GO" id="GO:0046872">
    <property type="term" value="F:metal ion binding"/>
    <property type="evidence" value="ECO:0007669"/>
    <property type="project" value="InterPro"/>
</dbReference>
<accession>A0A4Y3KMC4</accession>
<dbReference type="Pfam" id="PF11716">
    <property type="entry name" value="MDMPI_N"/>
    <property type="match status" value="1"/>
</dbReference>
<reference evidence="2 3" key="1">
    <citation type="submission" date="2019-06" db="EMBL/GenBank/DDBJ databases">
        <title>Whole genome shotgun sequence of Cellulomonas gelida NBRC 3748.</title>
        <authorList>
            <person name="Hosoyama A."/>
            <person name="Uohara A."/>
            <person name="Ohji S."/>
            <person name="Ichikawa N."/>
        </authorList>
    </citation>
    <scope>NUCLEOTIDE SEQUENCE [LARGE SCALE GENOMIC DNA]</scope>
    <source>
        <strain evidence="2 3">NBRC 3748</strain>
    </source>
</reference>
<protein>
    <recommendedName>
        <fullName evidence="1">Mycothiol-dependent maleylpyruvate isomerase metal-binding domain-containing protein</fullName>
    </recommendedName>
</protein>
<dbReference type="InterPro" id="IPR034660">
    <property type="entry name" value="DinB/YfiT-like"/>
</dbReference>
<proteinExistence type="predicted"/>
<evidence type="ECO:0000259" key="1">
    <source>
        <dbReference type="Pfam" id="PF11716"/>
    </source>
</evidence>
<dbReference type="SUPFAM" id="SSF109854">
    <property type="entry name" value="DinB/YfiT-like putative metalloenzymes"/>
    <property type="match status" value="1"/>
</dbReference>
<feature type="domain" description="Mycothiol-dependent maleylpyruvate isomerase metal-binding" evidence="1">
    <location>
        <begin position="21"/>
        <end position="172"/>
    </location>
</feature>
<dbReference type="RefSeq" id="WP_229747608.1">
    <property type="nucleotide sequence ID" value="NZ_BJLQ01000028.1"/>
</dbReference>
<organism evidence="2 3">
    <name type="scientific">Cellulomonas gelida</name>
    <dbReference type="NCBI Taxonomy" id="1712"/>
    <lineage>
        <taxon>Bacteria</taxon>
        <taxon>Bacillati</taxon>
        <taxon>Actinomycetota</taxon>
        <taxon>Actinomycetes</taxon>
        <taxon>Micrococcales</taxon>
        <taxon>Cellulomonadaceae</taxon>
        <taxon>Cellulomonas</taxon>
    </lineage>
</organism>
<sequence length="224" mass="24314">MMQWPELTFVGNLDPRAAVSATRLLAGLVAWPEITQRWNDESACEGMTVGALTWHLVNQPQRIVETLLAHDRTDSRLSEPIPVSEHYAQALWIQQDLDGPANRGVRERGEEQAVAGPQVAAAAAQDALSRLDAVLTTVPPVVVVPWTGAALAIEDFVATRLLEIVVHSDDLAASLGVPVPQFSYEVLSPVLTLLADISLRRHGQDALVRALSRPQRAPKSISAF</sequence>
<gene>
    <name evidence="2" type="ORF">CGE01nite_24330</name>
</gene>
<keyword evidence="3" id="KW-1185">Reference proteome</keyword>
<dbReference type="EMBL" id="BJLQ01000028">
    <property type="protein sequence ID" value="GEA85182.1"/>
    <property type="molecule type" value="Genomic_DNA"/>
</dbReference>
<evidence type="ECO:0000313" key="2">
    <source>
        <dbReference type="EMBL" id="GEA85182.1"/>
    </source>
</evidence>
<dbReference type="InterPro" id="IPR024344">
    <property type="entry name" value="MDMPI_metal-binding"/>
</dbReference>
<name>A0A4Y3KMC4_9CELL</name>